<evidence type="ECO:0000313" key="2">
    <source>
        <dbReference type="Proteomes" id="UP000016929"/>
    </source>
</evidence>
<gene>
    <name evidence="1" type="ORF">FOC4_g10014093</name>
</gene>
<reference evidence="2" key="1">
    <citation type="submission" date="2012-09" db="EMBL/GenBank/DDBJ databases">
        <title>Genome sequencing and comparative transcriptomics of race 1 and race 4 of banana pathogen: Fusarium oxysporum f. sp. cubense.</title>
        <authorList>
            <person name="Fang X."/>
            <person name="Huang J."/>
        </authorList>
    </citation>
    <scope>NUCLEOTIDE SEQUENCE [LARGE SCALE GENOMIC DNA]</scope>
    <source>
        <strain evidence="2">race 4</strain>
    </source>
</reference>
<sequence length="69" mass="7488">AKTLVVSTINVIQEGGRMLNVNLLGSNSKTPLVAGIGAFQQLHDDLPLTMALSTLHKQVYDRKLKDANE</sequence>
<protein>
    <submittedName>
        <fullName evidence="1">Uncharacterized protein</fullName>
    </submittedName>
</protein>
<keyword evidence="2" id="KW-1185">Reference proteome</keyword>
<name>N1R6B7_FUSC4</name>
<reference evidence="2" key="2">
    <citation type="journal article" date="2014" name="PLoS ONE">
        <title>Genome and Transcriptome Analysis of the Fungal Pathogen Fusarium oxysporum f. sp. cubense Causing Banana Vascular Wilt Disease.</title>
        <authorList>
            <person name="Guo L."/>
            <person name="Han L."/>
            <person name="Yang L."/>
            <person name="Zeng H."/>
            <person name="Fan D."/>
            <person name="Zhu Y."/>
            <person name="Feng Y."/>
            <person name="Wang G."/>
            <person name="Peng C."/>
            <person name="Jiang X."/>
            <person name="Zhou D."/>
            <person name="Ni P."/>
            <person name="Liang C."/>
            <person name="Liu L."/>
            <person name="Wang J."/>
            <person name="Mao C."/>
            <person name="Fang X."/>
            <person name="Peng M."/>
            <person name="Huang J."/>
        </authorList>
    </citation>
    <scope>NUCLEOTIDE SEQUENCE [LARGE SCALE GENOMIC DNA]</scope>
    <source>
        <strain evidence="2">race 4</strain>
    </source>
</reference>
<organism evidence="1 2">
    <name type="scientific">Fusarium oxysporum f. sp. cubense (strain race 4)</name>
    <name type="common">Panama disease fungus</name>
    <dbReference type="NCBI Taxonomy" id="2502994"/>
    <lineage>
        <taxon>Eukaryota</taxon>
        <taxon>Fungi</taxon>
        <taxon>Dikarya</taxon>
        <taxon>Ascomycota</taxon>
        <taxon>Pezizomycotina</taxon>
        <taxon>Sordariomycetes</taxon>
        <taxon>Hypocreomycetidae</taxon>
        <taxon>Hypocreales</taxon>
        <taxon>Nectriaceae</taxon>
        <taxon>Fusarium</taxon>
        <taxon>Fusarium oxysporum species complex</taxon>
    </lineage>
</organism>
<proteinExistence type="predicted"/>
<dbReference type="Proteomes" id="UP000016929">
    <property type="component" value="Unassembled WGS sequence"/>
</dbReference>
<dbReference type="HOGENOM" id="CLU_2782758_0_0_1"/>
<feature type="non-terminal residue" evidence="1">
    <location>
        <position position="1"/>
    </location>
</feature>
<evidence type="ECO:0000313" key="1">
    <source>
        <dbReference type="EMBL" id="EMT61053.1"/>
    </source>
</evidence>
<dbReference type="EMBL" id="KB726996">
    <property type="protein sequence ID" value="EMT61053.1"/>
    <property type="molecule type" value="Genomic_DNA"/>
</dbReference>
<dbReference type="AlphaFoldDB" id="N1R6B7"/>
<accession>N1R6B7</accession>